<dbReference type="Pfam" id="PF01370">
    <property type="entry name" value="Epimerase"/>
    <property type="match status" value="1"/>
</dbReference>
<comment type="caution">
    <text evidence="4">The sequence shown here is derived from an EMBL/GenBank/DDBJ whole genome shotgun (WGS) entry which is preliminary data.</text>
</comment>
<dbReference type="PANTHER" id="PTHR10366:SF564">
    <property type="entry name" value="STEROL-4-ALPHA-CARBOXYLATE 3-DEHYDROGENASE, DECARBOXYLATING"/>
    <property type="match status" value="1"/>
</dbReference>
<organism evidence="4 5">
    <name type="scientific">Fulvimarina pelagi HTCC2506</name>
    <dbReference type="NCBI Taxonomy" id="314231"/>
    <lineage>
        <taxon>Bacteria</taxon>
        <taxon>Pseudomonadati</taxon>
        <taxon>Pseudomonadota</taxon>
        <taxon>Alphaproteobacteria</taxon>
        <taxon>Hyphomicrobiales</taxon>
        <taxon>Aurantimonadaceae</taxon>
        <taxon>Fulvimarina</taxon>
    </lineage>
</organism>
<gene>
    <name evidence="4" type="ORF">FP2506_06236</name>
</gene>
<dbReference type="PANTHER" id="PTHR10366">
    <property type="entry name" value="NAD DEPENDENT EPIMERASE/DEHYDRATASE"/>
    <property type="match status" value="1"/>
</dbReference>
<evidence type="ECO:0000259" key="3">
    <source>
        <dbReference type="Pfam" id="PF01370"/>
    </source>
</evidence>
<dbReference type="InterPro" id="IPR050425">
    <property type="entry name" value="NAD(P)_dehydrat-like"/>
</dbReference>
<reference evidence="4 5" key="1">
    <citation type="journal article" date="2010" name="J. Bacteriol.">
        <title>Genome sequence of Fulvimarina pelagi HTCC2506T, a Mn(II)-oxidizing alphaproteobacterium possessing an aerobic anoxygenic photosynthetic gene cluster and Xanthorhodopsin.</title>
        <authorList>
            <person name="Kang I."/>
            <person name="Oh H.M."/>
            <person name="Lim S.I."/>
            <person name="Ferriera S."/>
            <person name="Giovannoni S.J."/>
            <person name="Cho J.C."/>
        </authorList>
    </citation>
    <scope>NUCLEOTIDE SEQUENCE [LARGE SCALE GENOMIC DNA]</scope>
    <source>
        <strain evidence="4 5">HTCC2506</strain>
    </source>
</reference>
<proteinExistence type="inferred from homology"/>
<dbReference type="SUPFAM" id="SSF51735">
    <property type="entry name" value="NAD(P)-binding Rossmann-fold domains"/>
    <property type="match status" value="1"/>
</dbReference>
<dbReference type="HOGENOM" id="CLU_007383_9_2_5"/>
<dbReference type="STRING" id="217511.GCA_001463845_00029"/>
<dbReference type="AlphaFoldDB" id="Q0G7E9"/>
<dbReference type="eggNOG" id="COG0451">
    <property type="taxonomic scope" value="Bacteria"/>
</dbReference>
<name>Q0G7E9_9HYPH</name>
<dbReference type="InterPro" id="IPR001509">
    <property type="entry name" value="Epimerase_deHydtase"/>
</dbReference>
<evidence type="ECO:0000313" key="4">
    <source>
        <dbReference type="EMBL" id="EAU42415.1"/>
    </source>
</evidence>
<dbReference type="InterPro" id="IPR036291">
    <property type="entry name" value="NAD(P)-bd_dom_sf"/>
</dbReference>
<comment type="similarity">
    <text evidence="2">Belongs to the NAD(P)-dependent epimerase/dehydratase family. Dihydroflavonol-4-reductase subfamily.</text>
</comment>
<dbReference type="Gene3D" id="3.40.50.720">
    <property type="entry name" value="NAD(P)-binding Rossmann-like Domain"/>
    <property type="match status" value="1"/>
</dbReference>
<evidence type="ECO:0000256" key="2">
    <source>
        <dbReference type="ARBA" id="ARBA00023445"/>
    </source>
</evidence>
<evidence type="ECO:0000256" key="1">
    <source>
        <dbReference type="ARBA" id="ARBA00023002"/>
    </source>
</evidence>
<accession>Q0G7E9</accession>
<evidence type="ECO:0000313" key="5">
    <source>
        <dbReference type="Proteomes" id="UP000004310"/>
    </source>
</evidence>
<keyword evidence="1" id="KW-0560">Oxidoreductase</keyword>
<feature type="domain" description="NAD-dependent epimerase/dehydratase" evidence="3">
    <location>
        <begin position="6"/>
        <end position="241"/>
    </location>
</feature>
<sequence length="339" mass="36568">MTHDRVLLTGASGFIAKHILKRLLEEGYAVRGTVRSPAKAEEVRKAMAQARVSTDRLEIVGADLATDAGWSEIARDCRHAIHCASPFPSLQPKDKFALVPIARDGTLRVLEAARAAGIQRVVMTSSVVSVYVGHARRTDRVFTEADWSDVEGEGAYPYAVSKTLAEKAAWEFAGETGLELTAVNPAFVLGPTIDGTTGTSLDVLRTMMRGRMPAVPDAAFGVVDVRDVAEAHLRAMTVREAAGRRFLLSGGTRSLVEMGSAIARELPEVKRRVPWVTLPDWPVKAAGALSRQVAPIVPELGKRKTFDCRPAREVLGLQLKDADEAIAAAARSLREKGLA</sequence>
<dbReference type="Proteomes" id="UP000004310">
    <property type="component" value="Unassembled WGS sequence"/>
</dbReference>
<dbReference type="EMBL" id="AATP01000001">
    <property type="protein sequence ID" value="EAU42415.1"/>
    <property type="molecule type" value="Genomic_DNA"/>
</dbReference>
<dbReference type="GO" id="GO:0016616">
    <property type="term" value="F:oxidoreductase activity, acting on the CH-OH group of donors, NAD or NADP as acceptor"/>
    <property type="evidence" value="ECO:0007669"/>
    <property type="project" value="TreeGrafter"/>
</dbReference>
<keyword evidence="5" id="KW-1185">Reference proteome</keyword>
<dbReference type="RefSeq" id="WP_007066389.1">
    <property type="nucleotide sequence ID" value="NZ_DS022272.1"/>
</dbReference>
<protein>
    <submittedName>
        <fullName evidence="4">Putative dihydroflavonol-4-reductase</fullName>
    </submittedName>
</protein>
<dbReference type="FunFam" id="3.40.50.720:FF:000336">
    <property type="entry name" value="Aldehyde reductase"/>
    <property type="match status" value="1"/>
</dbReference>